<feature type="domain" description="Solute-binding protein family 3/N-terminal" evidence="3">
    <location>
        <begin position="111"/>
        <end position="330"/>
    </location>
</feature>
<dbReference type="Pfam" id="PF00497">
    <property type="entry name" value="SBP_bac_3"/>
    <property type="match status" value="1"/>
</dbReference>
<gene>
    <name evidence="4" type="ORF">RGCCGE502_28098</name>
</gene>
<keyword evidence="4" id="KW-0614">Plasmid</keyword>
<protein>
    <submittedName>
        <fullName evidence="4">Putative substrate-binding component of ABC transporter</fullName>
    </submittedName>
</protein>
<dbReference type="EMBL" id="AEYE02000035">
    <property type="protein sequence ID" value="EPE94452.1"/>
    <property type="molecule type" value="Genomic_DNA"/>
</dbReference>
<sequence length="346" mass="37810">MGPDTAILPKSIGRYYAECRDYFNSIGKKQIIIDYPKNMLIYDELSGNYAYTVRESDCCGQRGRPMEEETMLKSMLTRRNAMLCAAALIAATGLARPAAAVTPDEIKAKGKLIVGIQGDNPPWGFVTSGGKQDGLDADIATLYAKELGVEVEFVPLEVNNRIPALTTGRVDVLFATMAMLPDRAKAVQFSKPYVANAIVLIAPKSMPIKTNDDMANLTIGVAKGAAQDTQVTKNAPKTATIRRFDGDAPSVQALVSGQVQALGGNIFYMDRVEKARPGEFENKLEFQKLYNGACTRLGEKEINASINVFIDKIKANGELKTIYDKWMKVPVPEFPEKLEGIPFAVN</sequence>
<dbReference type="InterPro" id="IPR001638">
    <property type="entry name" value="Solute-binding_3/MltF_N"/>
</dbReference>
<geneLocation type="plasmid" evidence="4">
    <name>pRg502b</name>
</geneLocation>
<reference evidence="4 5" key="1">
    <citation type="journal article" date="2012" name="J. Bacteriol.">
        <title>Genome sequence of Rhizobium grahamii CCGE502, a broad-host-range symbiont with low nodulation competitiveness in Phaseolus vulgaris.</title>
        <authorList>
            <person name="Althabegoiti M.J."/>
            <person name="Lozano L."/>
            <person name="Torres-Tejerizo G."/>
            <person name="Ormeno-Orrillo E."/>
            <person name="Rogel M.A."/>
            <person name="Gonzalez V."/>
            <person name="Martinez-Romero E."/>
        </authorList>
    </citation>
    <scope>NUCLEOTIDE SEQUENCE [LARGE SCALE GENOMIC DNA]</scope>
    <source>
        <strain evidence="4 5">CCGE 502</strain>
        <plasmid evidence="4">pRg502b</plasmid>
    </source>
</reference>
<proteinExistence type="predicted"/>
<keyword evidence="5" id="KW-1185">Reference proteome</keyword>
<dbReference type="AlphaFoldDB" id="S3H687"/>
<dbReference type="PANTHER" id="PTHR35936:SF17">
    <property type="entry name" value="ARGININE-BINDING EXTRACELLULAR PROTEIN ARTP"/>
    <property type="match status" value="1"/>
</dbReference>
<accession>S3H687</accession>
<dbReference type="HOGENOM" id="CLU_019602_18_4_5"/>
<evidence type="ECO:0000256" key="1">
    <source>
        <dbReference type="ARBA" id="ARBA00004418"/>
    </source>
</evidence>
<comment type="caution">
    <text evidence="4">The sequence shown here is derived from an EMBL/GenBank/DDBJ whole genome shotgun (WGS) entry which is preliminary data.</text>
</comment>
<evidence type="ECO:0000259" key="3">
    <source>
        <dbReference type="SMART" id="SM00062"/>
    </source>
</evidence>
<dbReference type="GO" id="GO:0042597">
    <property type="term" value="C:periplasmic space"/>
    <property type="evidence" value="ECO:0007669"/>
    <property type="project" value="UniProtKB-SubCell"/>
</dbReference>
<evidence type="ECO:0000256" key="2">
    <source>
        <dbReference type="ARBA" id="ARBA00022729"/>
    </source>
</evidence>
<comment type="subcellular location">
    <subcellularLocation>
        <location evidence="1">Periplasm</location>
    </subcellularLocation>
</comment>
<dbReference type="SMART" id="SM00062">
    <property type="entry name" value="PBPb"/>
    <property type="match status" value="1"/>
</dbReference>
<dbReference type="Gene3D" id="3.40.190.10">
    <property type="entry name" value="Periplasmic binding protein-like II"/>
    <property type="match status" value="2"/>
</dbReference>
<keyword evidence="2" id="KW-0732">Signal</keyword>
<organism evidence="4 5">
    <name type="scientific">Rhizobium grahamii CCGE 502</name>
    <dbReference type="NCBI Taxonomy" id="990285"/>
    <lineage>
        <taxon>Bacteria</taxon>
        <taxon>Pseudomonadati</taxon>
        <taxon>Pseudomonadota</taxon>
        <taxon>Alphaproteobacteria</taxon>
        <taxon>Hyphomicrobiales</taxon>
        <taxon>Rhizobiaceae</taxon>
        <taxon>Rhizobium/Agrobacterium group</taxon>
        <taxon>Rhizobium</taxon>
    </lineage>
</organism>
<name>S3H687_9HYPH</name>
<dbReference type="PANTHER" id="PTHR35936">
    <property type="entry name" value="MEMBRANE-BOUND LYTIC MUREIN TRANSGLYCOSYLASE F"/>
    <property type="match status" value="1"/>
</dbReference>
<evidence type="ECO:0000313" key="5">
    <source>
        <dbReference type="Proteomes" id="UP000014411"/>
    </source>
</evidence>
<evidence type="ECO:0000313" key="4">
    <source>
        <dbReference type="EMBL" id="EPE94452.1"/>
    </source>
</evidence>
<dbReference type="Proteomes" id="UP000014411">
    <property type="component" value="Unassembled WGS sequence"/>
</dbReference>
<dbReference type="SUPFAM" id="SSF53850">
    <property type="entry name" value="Periplasmic binding protein-like II"/>
    <property type="match status" value="1"/>
</dbReference>